<name>A0A9P9BU98_9PEZI</name>
<proteinExistence type="predicted"/>
<keyword evidence="2" id="KW-1185">Reference proteome</keyword>
<evidence type="ECO:0000313" key="1">
    <source>
        <dbReference type="EMBL" id="KAH7037244.1"/>
    </source>
</evidence>
<organism evidence="1 2">
    <name type="scientific">Microdochium trichocladiopsis</name>
    <dbReference type="NCBI Taxonomy" id="1682393"/>
    <lineage>
        <taxon>Eukaryota</taxon>
        <taxon>Fungi</taxon>
        <taxon>Dikarya</taxon>
        <taxon>Ascomycota</taxon>
        <taxon>Pezizomycotina</taxon>
        <taxon>Sordariomycetes</taxon>
        <taxon>Xylariomycetidae</taxon>
        <taxon>Xylariales</taxon>
        <taxon>Microdochiaceae</taxon>
        <taxon>Microdochium</taxon>
    </lineage>
</organism>
<dbReference type="EMBL" id="JAGTJQ010000002">
    <property type="protein sequence ID" value="KAH7037244.1"/>
    <property type="molecule type" value="Genomic_DNA"/>
</dbReference>
<dbReference type="GeneID" id="70182195"/>
<dbReference type="RefSeq" id="XP_046016365.1">
    <property type="nucleotide sequence ID" value="XM_046152649.1"/>
</dbReference>
<reference evidence="1" key="1">
    <citation type="journal article" date="2021" name="Nat. Commun.">
        <title>Genetic determinants of endophytism in the Arabidopsis root mycobiome.</title>
        <authorList>
            <person name="Mesny F."/>
            <person name="Miyauchi S."/>
            <person name="Thiergart T."/>
            <person name="Pickel B."/>
            <person name="Atanasova L."/>
            <person name="Karlsson M."/>
            <person name="Huettel B."/>
            <person name="Barry K.W."/>
            <person name="Haridas S."/>
            <person name="Chen C."/>
            <person name="Bauer D."/>
            <person name="Andreopoulos W."/>
            <person name="Pangilinan J."/>
            <person name="LaButti K."/>
            <person name="Riley R."/>
            <person name="Lipzen A."/>
            <person name="Clum A."/>
            <person name="Drula E."/>
            <person name="Henrissat B."/>
            <person name="Kohler A."/>
            <person name="Grigoriev I.V."/>
            <person name="Martin F.M."/>
            <person name="Hacquard S."/>
        </authorList>
    </citation>
    <scope>NUCLEOTIDE SEQUENCE</scope>
    <source>
        <strain evidence="1">MPI-CAGE-CH-0230</strain>
    </source>
</reference>
<dbReference type="AlphaFoldDB" id="A0A9P9BU98"/>
<protein>
    <submittedName>
        <fullName evidence="1">Uncharacterized protein</fullName>
    </submittedName>
</protein>
<comment type="caution">
    <text evidence="1">The sequence shown here is derived from an EMBL/GenBank/DDBJ whole genome shotgun (WGS) entry which is preliminary data.</text>
</comment>
<evidence type="ECO:0000313" key="2">
    <source>
        <dbReference type="Proteomes" id="UP000756346"/>
    </source>
</evidence>
<sequence>MGVECVAEIVAAVGENALDRRPVRTGIRPSRLLLLETKVGGVLRRSRGEAIVLLIRTV</sequence>
<accession>A0A9P9BU98</accession>
<gene>
    <name evidence="1" type="ORF">B0I36DRAFT_313611</name>
</gene>
<dbReference type="Proteomes" id="UP000756346">
    <property type="component" value="Unassembled WGS sequence"/>
</dbReference>